<dbReference type="AlphaFoldDB" id="A0AAD8A6C6"/>
<evidence type="ECO:0000259" key="1">
    <source>
        <dbReference type="Pfam" id="PF02889"/>
    </source>
</evidence>
<evidence type="ECO:0000313" key="3">
    <source>
        <dbReference type="Proteomes" id="UP001233999"/>
    </source>
</evidence>
<reference evidence="2" key="2">
    <citation type="submission" date="2023-05" db="EMBL/GenBank/DDBJ databases">
        <authorList>
            <person name="Fouks B."/>
        </authorList>
    </citation>
    <scope>NUCLEOTIDE SEQUENCE</scope>
    <source>
        <strain evidence="2">Stay&amp;Tobe</strain>
        <tissue evidence="2">Testes</tissue>
    </source>
</reference>
<name>A0AAD8A6C6_DIPPU</name>
<feature type="domain" description="SEC63" evidence="1">
    <location>
        <begin position="327"/>
        <end position="381"/>
    </location>
</feature>
<proteinExistence type="predicted"/>
<dbReference type="PANTHER" id="PTHR47835:SF3">
    <property type="entry name" value="HELICASE FOR MEIOSIS 1"/>
    <property type="match status" value="1"/>
</dbReference>
<dbReference type="Pfam" id="PF02889">
    <property type="entry name" value="Sec63"/>
    <property type="match status" value="1"/>
</dbReference>
<dbReference type="InterPro" id="IPR004179">
    <property type="entry name" value="Sec63-dom"/>
</dbReference>
<dbReference type="Proteomes" id="UP001233999">
    <property type="component" value="Unassembled WGS sequence"/>
</dbReference>
<dbReference type="GO" id="GO:0043138">
    <property type="term" value="F:3'-5' DNA helicase activity"/>
    <property type="evidence" value="ECO:0007669"/>
    <property type="project" value="UniProtKB-EC"/>
</dbReference>
<evidence type="ECO:0000313" key="2">
    <source>
        <dbReference type="EMBL" id="KAJ9592238.1"/>
    </source>
</evidence>
<dbReference type="InterPro" id="IPR027417">
    <property type="entry name" value="P-loop_NTPase"/>
</dbReference>
<keyword evidence="3" id="KW-1185">Reference proteome</keyword>
<dbReference type="Gene3D" id="3.40.50.300">
    <property type="entry name" value="P-loop containing nucleotide triphosphate hydrolases"/>
    <property type="match status" value="2"/>
</dbReference>
<gene>
    <name evidence="2" type="ORF">L9F63_001239</name>
</gene>
<accession>A0AAD8A6C6</accession>
<feature type="non-terminal residue" evidence="2">
    <location>
        <position position="383"/>
    </location>
</feature>
<comment type="caution">
    <text evidence="2">The sequence shown here is derived from an EMBL/GenBank/DDBJ whole genome shotgun (WGS) entry which is preliminary data.</text>
</comment>
<dbReference type="PANTHER" id="PTHR47835">
    <property type="entry name" value="HFM1, ATP DEPENDENT DNA HELICASE HOMOLOG"/>
    <property type="match status" value="1"/>
</dbReference>
<organism evidence="2 3">
    <name type="scientific">Diploptera punctata</name>
    <name type="common">Pacific beetle cockroach</name>
    <dbReference type="NCBI Taxonomy" id="6984"/>
    <lineage>
        <taxon>Eukaryota</taxon>
        <taxon>Metazoa</taxon>
        <taxon>Ecdysozoa</taxon>
        <taxon>Arthropoda</taxon>
        <taxon>Hexapoda</taxon>
        <taxon>Insecta</taxon>
        <taxon>Pterygota</taxon>
        <taxon>Neoptera</taxon>
        <taxon>Polyneoptera</taxon>
        <taxon>Dictyoptera</taxon>
        <taxon>Blattodea</taxon>
        <taxon>Blaberoidea</taxon>
        <taxon>Blaberidae</taxon>
        <taxon>Diplopterinae</taxon>
        <taxon>Diploptera</taxon>
    </lineage>
</organism>
<dbReference type="GO" id="GO:0051321">
    <property type="term" value="P:meiotic cell cycle"/>
    <property type="evidence" value="ECO:0007669"/>
    <property type="project" value="UniProtKB-KW"/>
</dbReference>
<dbReference type="GO" id="GO:0016787">
    <property type="term" value="F:hydrolase activity"/>
    <property type="evidence" value="ECO:0007669"/>
    <property type="project" value="UniProtKB-KW"/>
</dbReference>
<reference evidence="2" key="1">
    <citation type="journal article" date="2023" name="IScience">
        <title>Live-bearing cockroach genome reveals convergent evolutionary mechanisms linked to viviparity in insects and beyond.</title>
        <authorList>
            <person name="Fouks B."/>
            <person name="Harrison M.C."/>
            <person name="Mikhailova A.A."/>
            <person name="Marchal E."/>
            <person name="English S."/>
            <person name="Carruthers M."/>
            <person name="Jennings E.C."/>
            <person name="Chiamaka E.L."/>
            <person name="Frigard R.A."/>
            <person name="Pippel M."/>
            <person name="Attardo G.M."/>
            <person name="Benoit J.B."/>
            <person name="Bornberg-Bauer E."/>
            <person name="Tobe S.S."/>
        </authorList>
    </citation>
    <scope>NUCLEOTIDE SEQUENCE</scope>
    <source>
        <strain evidence="2">Stay&amp;Tobe</strain>
    </source>
</reference>
<protein>
    <recommendedName>
        <fullName evidence="1">SEC63 domain-containing protein</fullName>
    </recommendedName>
</protein>
<dbReference type="InterPro" id="IPR052247">
    <property type="entry name" value="Meiotic_Crossover_Helicase"/>
</dbReference>
<sequence length="383" mass="42602">VGLIIANDLQVFDAKMEISTLRLFEAMIPHKVRVIGLSQTALANCNDIACFLGICPESTNSVYNFVFPGNNDVEVVSFSRRCEDVCMEQTILNIIMKHLPYNKVAVILVTMKKDVLTTAAGLKTRVMRTNNPMMWRQKSESVFETQDANVGLMLEYGIGIIHSGLSKYDCDIVKTCVRLREARILVISIDLADSIRLKPHLLVVKGTEMFDAKEDGLDVPVPKLTNEMYSCSSSWQKAFILTQDSTNILYKSYFEGGLSVESQLLPVLPESLNNEIVAGAINTRDSAVDSGCKEESRKLVTTLVDKSLVSLKSAGCIRENSGFLHATVLGSLVSFYNLSHSTIKYLSTNLSSHTNLQDLVVLMCKCDEFRSLCKKDEDKQLMK</sequence>
<dbReference type="Gene3D" id="1.10.3380.10">
    <property type="entry name" value="Sec63 N-terminal domain-like domain"/>
    <property type="match status" value="1"/>
</dbReference>
<dbReference type="EMBL" id="JASPKZ010003843">
    <property type="protein sequence ID" value="KAJ9592238.1"/>
    <property type="molecule type" value="Genomic_DNA"/>
</dbReference>